<evidence type="ECO:0000256" key="4">
    <source>
        <dbReference type="ARBA" id="ARBA00007353"/>
    </source>
</evidence>
<dbReference type="OrthoDB" id="4279at2"/>
<dbReference type="CDD" id="cd16833">
    <property type="entry name" value="YfiH"/>
    <property type="match status" value="1"/>
</dbReference>
<protein>
    <recommendedName>
        <fullName evidence="12">Purine nucleoside phosphorylase</fullName>
    </recommendedName>
</protein>
<comment type="cofactor">
    <cofactor evidence="2">
        <name>Zn(2+)</name>
        <dbReference type="ChEBI" id="CHEBI:29105"/>
    </cofactor>
</comment>
<comment type="similarity">
    <text evidence="4 12">Belongs to the purine nucleoside phosphorylase YfiH/LACC1 family.</text>
</comment>
<dbReference type="GO" id="GO:0017061">
    <property type="term" value="F:S-methyl-5-thioadenosine phosphorylase activity"/>
    <property type="evidence" value="ECO:0007669"/>
    <property type="project" value="UniProtKB-EC"/>
</dbReference>
<sequence>MNSDNITLQTKHTLPILYWDRFSDRLSAGVTTRQKGSSARPYDSLNLGTHVGDASTAVTKNYQILAEELQCNVNDFVTTKQVHETTIMQADKMINDEEADGLWTDKHDSVIGMVFADCIPLVFYAPEAHRAAVLHAGWRGTVAGIGSKLLERWAQDDVSQTEVYAFIGPGICRSCYQVNEDVVAQVPKALRRQTVTSLENDQYLLDLPTLNKELLVEAGMRKDHIDTTTYCTKCDSEFFFSYRGSQRTGRHMAFAKLCTKGG</sequence>
<dbReference type="InterPro" id="IPR011324">
    <property type="entry name" value="Cytotoxic_necrot_fac-like_cat"/>
</dbReference>
<comment type="function">
    <text evidence="3">Purine nucleoside enzyme that catalyzes the phosphorolysis of adenosine and inosine nucleosides, yielding D-ribose 1-phosphate and the respective free bases, adenine and hypoxanthine. Also catalyzes the phosphorolysis of S-methyl-5'-thioadenosine into adenine and S-methyl-5-thio-alpha-D-ribose 1-phosphate. Also has adenosine deaminase activity.</text>
</comment>
<comment type="caution">
    <text evidence="13">The sequence shown here is derived from an EMBL/GenBank/DDBJ whole genome shotgun (WGS) entry which is preliminary data.</text>
</comment>
<evidence type="ECO:0000256" key="8">
    <source>
        <dbReference type="ARBA" id="ARBA00022833"/>
    </source>
</evidence>
<dbReference type="Proteomes" id="UP000295632">
    <property type="component" value="Unassembled WGS sequence"/>
</dbReference>
<evidence type="ECO:0000256" key="9">
    <source>
        <dbReference type="ARBA" id="ARBA00047989"/>
    </source>
</evidence>
<accession>A0A4R6UBI9</accession>
<evidence type="ECO:0000256" key="3">
    <source>
        <dbReference type="ARBA" id="ARBA00003215"/>
    </source>
</evidence>
<keyword evidence="7" id="KW-0378">Hydrolase</keyword>
<keyword evidence="5" id="KW-0808">Transferase</keyword>
<comment type="catalytic activity">
    <reaction evidence="11">
        <text>S-methyl-5'-thioadenosine + phosphate = 5-(methylsulfanyl)-alpha-D-ribose 1-phosphate + adenine</text>
        <dbReference type="Rhea" id="RHEA:11852"/>
        <dbReference type="ChEBI" id="CHEBI:16708"/>
        <dbReference type="ChEBI" id="CHEBI:17509"/>
        <dbReference type="ChEBI" id="CHEBI:43474"/>
        <dbReference type="ChEBI" id="CHEBI:58533"/>
        <dbReference type="EC" id="2.4.2.28"/>
    </reaction>
    <physiologicalReaction direction="left-to-right" evidence="11">
        <dbReference type="Rhea" id="RHEA:11853"/>
    </physiologicalReaction>
</comment>
<comment type="catalytic activity">
    <reaction evidence="10">
        <text>adenosine + phosphate = alpha-D-ribose 1-phosphate + adenine</text>
        <dbReference type="Rhea" id="RHEA:27642"/>
        <dbReference type="ChEBI" id="CHEBI:16335"/>
        <dbReference type="ChEBI" id="CHEBI:16708"/>
        <dbReference type="ChEBI" id="CHEBI:43474"/>
        <dbReference type="ChEBI" id="CHEBI:57720"/>
        <dbReference type="EC" id="2.4.2.1"/>
    </reaction>
    <physiologicalReaction direction="left-to-right" evidence="10">
        <dbReference type="Rhea" id="RHEA:27643"/>
    </physiologicalReaction>
</comment>
<comment type="catalytic activity">
    <reaction evidence="1">
        <text>inosine + phosphate = alpha-D-ribose 1-phosphate + hypoxanthine</text>
        <dbReference type="Rhea" id="RHEA:27646"/>
        <dbReference type="ChEBI" id="CHEBI:17368"/>
        <dbReference type="ChEBI" id="CHEBI:17596"/>
        <dbReference type="ChEBI" id="CHEBI:43474"/>
        <dbReference type="ChEBI" id="CHEBI:57720"/>
        <dbReference type="EC" id="2.4.2.1"/>
    </reaction>
    <physiologicalReaction direction="left-to-right" evidence="1">
        <dbReference type="Rhea" id="RHEA:27647"/>
    </physiologicalReaction>
</comment>
<dbReference type="PANTHER" id="PTHR30616:SF2">
    <property type="entry name" value="PURINE NUCLEOSIDE PHOSPHORYLASE LACC1"/>
    <property type="match status" value="1"/>
</dbReference>
<dbReference type="InterPro" id="IPR003730">
    <property type="entry name" value="Cu_polyphenol_OxRdtase"/>
</dbReference>
<dbReference type="SUPFAM" id="SSF64438">
    <property type="entry name" value="CNF1/YfiH-like putative cysteine hydrolases"/>
    <property type="match status" value="1"/>
</dbReference>
<evidence type="ECO:0000256" key="1">
    <source>
        <dbReference type="ARBA" id="ARBA00000553"/>
    </source>
</evidence>
<reference evidence="13 14" key="1">
    <citation type="submission" date="2019-03" db="EMBL/GenBank/DDBJ databases">
        <title>Genomic Encyclopedia of Type Strains, Phase IV (KMG-IV): sequencing the most valuable type-strain genomes for metagenomic binning, comparative biology and taxonomic classification.</title>
        <authorList>
            <person name="Goeker M."/>
        </authorList>
    </citation>
    <scope>NUCLEOTIDE SEQUENCE [LARGE SCALE GENOMIC DNA]</scope>
    <source>
        <strain evidence="13 14">DSM 28697</strain>
    </source>
</reference>
<evidence type="ECO:0000256" key="10">
    <source>
        <dbReference type="ARBA" id="ARBA00048968"/>
    </source>
</evidence>
<evidence type="ECO:0000256" key="6">
    <source>
        <dbReference type="ARBA" id="ARBA00022723"/>
    </source>
</evidence>
<evidence type="ECO:0000256" key="11">
    <source>
        <dbReference type="ARBA" id="ARBA00049893"/>
    </source>
</evidence>
<dbReference type="InterPro" id="IPR038371">
    <property type="entry name" value="Cu_polyphenol_OxRdtase_sf"/>
</dbReference>
<evidence type="ECO:0000313" key="13">
    <source>
        <dbReference type="EMBL" id="TDQ42339.1"/>
    </source>
</evidence>
<dbReference type="Gene3D" id="3.60.140.10">
    <property type="entry name" value="CNF1/YfiH-like putative cysteine hydrolases"/>
    <property type="match status" value="1"/>
</dbReference>
<evidence type="ECO:0000256" key="5">
    <source>
        <dbReference type="ARBA" id="ARBA00022679"/>
    </source>
</evidence>
<keyword evidence="14" id="KW-1185">Reference proteome</keyword>
<dbReference type="NCBIfam" id="TIGR00726">
    <property type="entry name" value="peptidoglycan editing factor PgeF"/>
    <property type="match status" value="1"/>
</dbReference>
<evidence type="ECO:0000256" key="7">
    <source>
        <dbReference type="ARBA" id="ARBA00022801"/>
    </source>
</evidence>
<dbReference type="GO" id="GO:0005507">
    <property type="term" value="F:copper ion binding"/>
    <property type="evidence" value="ECO:0007669"/>
    <property type="project" value="TreeGrafter"/>
</dbReference>
<dbReference type="EMBL" id="SNYJ01000002">
    <property type="protein sequence ID" value="TDQ42339.1"/>
    <property type="molecule type" value="Genomic_DNA"/>
</dbReference>
<name>A0A4R6UBI9_9BACI</name>
<evidence type="ECO:0000313" key="14">
    <source>
        <dbReference type="Proteomes" id="UP000295632"/>
    </source>
</evidence>
<keyword evidence="8" id="KW-0862">Zinc</keyword>
<dbReference type="PANTHER" id="PTHR30616">
    <property type="entry name" value="UNCHARACTERIZED PROTEIN YFIH"/>
    <property type="match status" value="1"/>
</dbReference>
<comment type="catalytic activity">
    <reaction evidence="9">
        <text>adenosine + H2O + H(+) = inosine + NH4(+)</text>
        <dbReference type="Rhea" id="RHEA:24408"/>
        <dbReference type="ChEBI" id="CHEBI:15377"/>
        <dbReference type="ChEBI" id="CHEBI:15378"/>
        <dbReference type="ChEBI" id="CHEBI:16335"/>
        <dbReference type="ChEBI" id="CHEBI:17596"/>
        <dbReference type="ChEBI" id="CHEBI:28938"/>
        <dbReference type="EC" id="3.5.4.4"/>
    </reaction>
    <physiologicalReaction direction="left-to-right" evidence="9">
        <dbReference type="Rhea" id="RHEA:24409"/>
    </physiologicalReaction>
</comment>
<organism evidence="13 14">
    <name type="scientific">Aureibacillus halotolerans</name>
    <dbReference type="NCBI Taxonomy" id="1508390"/>
    <lineage>
        <taxon>Bacteria</taxon>
        <taxon>Bacillati</taxon>
        <taxon>Bacillota</taxon>
        <taxon>Bacilli</taxon>
        <taxon>Bacillales</taxon>
        <taxon>Bacillaceae</taxon>
        <taxon>Aureibacillus</taxon>
    </lineage>
</organism>
<dbReference type="AlphaFoldDB" id="A0A4R6UBI9"/>
<keyword evidence="6" id="KW-0479">Metal-binding</keyword>
<dbReference type="Pfam" id="PF02578">
    <property type="entry name" value="Cu-oxidase_4"/>
    <property type="match status" value="1"/>
</dbReference>
<dbReference type="GO" id="GO:0016787">
    <property type="term" value="F:hydrolase activity"/>
    <property type="evidence" value="ECO:0007669"/>
    <property type="project" value="UniProtKB-KW"/>
</dbReference>
<proteinExistence type="inferred from homology"/>
<dbReference type="RefSeq" id="WP_133579213.1">
    <property type="nucleotide sequence ID" value="NZ_SNYJ01000002.1"/>
</dbReference>
<evidence type="ECO:0000256" key="2">
    <source>
        <dbReference type="ARBA" id="ARBA00001947"/>
    </source>
</evidence>
<gene>
    <name evidence="13" type="ORF">EV213_102371</name>
</gene>
<evidence type="ECO:0000256" key="12">
    <source>
        <dbReference type="RuleBase" id="RU361274"/>
    </source>
</evidence>